<dbReference type="UniPathway" id="UPA00275"/>
<keyword evidence="8" id="KW-0464">Manganese</keyword>
<comment type="cofactor">
    <cofactor evidence="1">
        <name>Mn(2+)</name>
        <dbReference type="ChEBI" id="CHEBI:29035"/>
    </cofactor>
</comment>
<dbReference type="FunFam" id="3.90.870.10:FF:000001">
    <property type="entry name" value="Riboflavin biosynthesis protein RibBA"/>
    <property type="match status" value="1"/>
</dbReference>
<dbReference type="GO" id="GO:0009231">
    <property type="term" value="P:riboflavin biosynthetic process"/>
    <property type="evidence" value="ECO:0007669"/>
    <property type="project" value="UniProtKB-UniPathway"/>
</dbReference>
<keyword evidence="7" id="KW-0460">Magnesium</keyword>
<keyword evidence="6" id="KW-0479">Metal-binding</keyword>
<dbReference type="GO" id="GO:0008686">
    <property type="term" value="F:3,4-dihydroxy-2-butanone-4-phosphate synthase activity"/>
    <property type="evidence" value="ECO:0007669"/>
    <property type="project" value="InterPro"/>
</dbReference>
<evidence type="ECO:0000256" key="2">
    <source>
        <dbReference type="ARBA" id="ARBA00001946"/>
    </source>
</evidence>
<dbReference type="SUPFAM" id="SSF55821">
    <property type="entry name" value="YrdC/RibB"/>
    <property type="match status" value="1"/>
</dbReference>
<dbReference type="GO" id="GO:0046872">
    <property type="term" value="F:metal ion binding"/>
    <property type="evidence" value="ECO:0007669"/>
    <property type="project" value="UniProtKB-KW"/>
</dbReference>
<dbReference type="AlphaFoldDB" id="A0A1J5RV14"/>
<evidence type="ECO:0000256" key="6">
    <source>
        <dbReference type="ARBA" id="ARBA00022723"/>
    </source>
</evidence>
<name>A0A1J5RV14_9ZZZZ</name>
<keyword evidence="5" id="KW-0686">Riboflavin biosynthesis</keyword>
<keyword evidence="9" id="KW-0456">Lyase</keyword>
<dbReference type="InterPro" id="IPR036144">
    <property type="entry name" value="RibA-like_sf"/>
</dbReference>
<evidence type="ECO:0000256" key="3">
    <source>
        <dbReference type="ARBA" id="ARBA00005104"/>
    </source>
</evidence>
<evidence type="ECO:0000256" key="9">
    <source>
        <dbReference type="ARBA" id="ARBA00023239"/>
    </source>
</evidence>
<proteinExistence type="inferred from homology"/>
<dbReference type="NCBIfam" id="NF010626">
    <property type="entry name" value="PRK14019.1"/>
    <property type="match status" value="1"/>
</dbReference>
<dbReference type="Gene3D" id="3.90.870.10">
    <property type="entry name" value="DHBP synthase"/>
    <property type="match status" value="1"/>
</dbReference>
<dbReference type="NCBIfam" id="TIGR00506">
    <property type="entry name" value="ribB"/>
    <property type="match status" value="1"/>
</dbReference>
<evidence type="ECO:0000256" key="5">
    <source>
        <dbReference type="ARBA" id="ARBA00022619"/>
    </source>
</evidence>
<evidence type="ECO:0000256" key="1">
    <source>
        <dbReference type="ARBA" id="ARBA00001936"/>
    </source>
</evidence>
<evidence type="ECO:0000259" key="10">
    <source>
        <dbReference type="Pfam" id="PF00925"/>
    </source>
</evidence>
<dbReference type="GO" id="GO:0005829">
    <property type="term" value="C:cytosol"/>
    <property type="evidence" value="ECO:0007669"/>
    <property type="project" value="TreeGrafter"/>
</dbReference>
<dbReference type="InterPro" id="IPR017945">
    <property type="entry name" value="DHBP_synth_RibB-like_a/b_dom"/>
</dbReference>
<dbReference type="GO" id="GO:0003935">
    <property type="term" value="F:GTP cyclohydrolase II activity"/>
    <property type="evidence" value="ECO:0007669"/>
    <property type="project" value="TreeGrafter"/>
</dbReference>
<dbReference type="Pfam" id="PF00925">
    <property type="entry name" value="GTP_cyclohydro2"/>
    <property type="match status" value="1"/>
</dbReference>
<gene>
    <name evidence="11" type="primary">ribBA_7</name>
    <name evidence="11" type="ORF">GALL_220570</name>
</gene>
<sequence>MSVSPIQDIIADIRAGRMVILVDEEDRENEGDLVIAAEHVTPEAINFMAKHGRGLICLTLSEARCRSLNLPLMVHDNRSPHGTAFTLSIEAAQGVTTGISAHDRARTVQAAVARHAKPADIIQPGHIFPLMAQNGGVLVRAGHTEAGCDLAQLAGFEPASVICEILKDDGTMARLPDLLEFARAHGIKIGTIADLIHYRSENETLIERVAEKEIDCRHGKFRLSAFEDKTTEEVHLALSLGDIVPDVETLVRVHEPISVLDFIDCKSSRHTFSVDQAMQAISTAGSGVIVLLRRTQSGHDLLAAFQEQPAAARPGAKWDPRLYGIGAQILRSLNVGKMRLLASPRKMPSMTGFGLEVCGYLAPDGTKI</sequence>
<dbReference type="EMBL" id="MLJW01000157">
    <property type="protein sequence ID" value="OIQ95924.1"/>
    <property type="molecule type" value="Genomic_DNA"/>
</dbReference>
<feature type="domain" description="GTP cyclohydrolase II" evidence="10">
    <location>
        <begin position="207"/>
        <end position="361"/>
    </location>
</feature>
<dbReference type="InterPro" id="IPR000422">
    <property type="entry name" value="DHBP_synthase_RibB"/>
</dbReference>
<dbReference type="Gene3D" id="3.40.50.10990">
    <property type="entry name" value="GTP cyclohydrolase II"/>
    <property type="match status" value="1"/>
</dbReference>
<dbReference type="InterPro" id="IPR032677">
    <property type="entry name" value="GTP_cyclohydro_II"/>
</dbReference>
<comment type="cofactor">
    <cofactor evidence="2">
        <name>Mg(2+)</name>
        <dbReference type="ChEBI" id="CHEBI:18420"/>
    </cofactor>
</comment>
<comment type="pathway">
    <text evidence="3">Cofactor biosynthesis; riboflavin biosynthesis.</text>
</comment>
<comment type="similarity">
    <text evidence="4">In the N-terminal section; belongs to the DHBP synthase family.</text>
</comment>
<dbReference type="PANTHER" id="PTHR21327">
    <property type="entry name" value="GTP CYCLOHYDROLASE II-RELATED"/>
    <property type="match status" value="1"/>
</dbReference>
<dbReference type="PIRSF" id="PIRSF001259">
    <property type="entry name" value="RibA"/>
    <property type="match status" value="1"/>
</dbReference>
<evidence type="ECO:0000313" key="11">
    <source>
        <dbReference type="EMBL" id="OIQ95924.1"/>
    </source>
</evidence>
<dbReference type="HAMAP" id="MF_00180">
    <property type="entry name" value="RibB"/>
    <property type="match status" value="1"/>
</dbReference>
<comment type="caution">
    <text evidence="11">The sequence shown here is derived from an EMBL/GenBank/DDBJ whole genome shotgun (WGS) entry which is preliminary data.</text>
</comment>
<dbReference type="PANTHER" id="PTHR21327:SF34">
    <property type="entry name" value="3,4-DIHYDROXY-2-BUTANONE 4-PHOSPHATE SYNTHASE"/>
    <property type="match status" value="1"/>
</dbReference>
<dbReference type="SUPFAM" id="SSF142695">
    <property type="entry name" value="RibA-like"/>
    <property type="match status" value="1"/>
</dbReference>
<organism evidence="11">
    <name type="scientific">mine drainage metagenome</name>
    <dbReference type="NCBI Taxonomy" id="410659"/>
    <lineage>
        <taxon>unclassified sequences</taxon>
        <taxon>metagenomes</taxon>
        <taxon>ecological metagenomes</taxon>
    </lineage>
</organism>
<evidence type="ECO:0000256" key="4">
    <source>
        <dbReference type="ARBA" id="ARBA00005520"/>
    </source>
</evidence>
<evidence type="ECO:0000256" key="8">
    <source>
        <dbReference type="ARBA" id="ARBA00023211"/>
    </source>
</evidence>
<dbReference type="Pfam" id="PF00926">
    <property type="entry name" value="DHBP_synthase"/>
    <property type="match status" value="1"/>
</dbReference>
<reference evidence="11" key="1">
    <citation type="submission" date="2016-10" db="EMBL/GenBank/DDBJ databases">
        <title>Sequence of Gallionella enrichment culture.</title>
        <authorList>
            <person name="Poehlein A."/>
            <person name="Muehling M."/>
            <person name="Daniel R."/>
        </authorList>
    </citation>
    <scope>NUCLEOTIDE SEQUENCE</scope>
</reference>
<accession>A0A1J5RV14</accession>
<evidence type="ECO:0000256" key="7">
    <source>
        <dbReference type="ARBA" id="ARBA00022842"/>
    </source>
</evidence>
<protein>
    <submittedName>
        <fullName evidence="11">Riboflavin biosynthesis protein RibBA</fullName>
    </submittedName>
</protein>